<evidence type="ECO:0000256" key="2">
    <source>
        <dbReference type="SAM" id="MobiDB-lite"/>
    </source>
</evidence>
<sequence length="139" mass="15363">MSAEALPITPARFAQALDDLPISSLYGKYAELTNQIQHLESSNQQLEDFARENDDRDCYEALLENRQVMKRFQERIELIKKEVQEVRGLPFRPQGEEGVAQAPTTNGNAAGSQNGHVAGGGTAAQEQRNNSGDEEGLYL</sequence>
<dbReference type="InterPro" id="IPR038966">
    <property type="entry name" value="TMA17"/>
</dbReference>
<dbReference type="GO" id="GO:0030674">
    <property type="term" value="F:protein-macromolecule adaptor activity"/>
    <property type="evidence" value="ECO:0007669"/>
    <property type="project" value="TreeGrafter"/>
</dbReference>
<dbReference type="GeneID" id="63844413"/>
<dbReference type="Proteomes" id="UP000800039">
    <property type="component" value="Unassembled WGS sequence"/>
</dbReference>
<dbReference type="OrthoDB" id="548474at2759"/>
<dbReference type="PANTHER" id="PTHR40422:SF1">
    <property type="entry name" value="TRANSLATION MACHINERY-ASSOCIATED PROTEIN 17"/>
    <property type="match status" value="1"/>
</dbReference>
<dbReference type="GO" id="GO:0070682">
    <property type="term" value="P:proteasome regulatory particle assembly"/>
    <property type="evidence" value="ECO:0007669"/>
    <property type="project" value="InterPro"/>
</dbReference>
<accession>A0A9P4G8K7</accession>
<comment type="caution">
    <text evidence="3">The sequence shown here is derived from an EMBL/GenBank/DDBJ whole genome shotgun (WGS) entry which is preliminary data.</text>
</comment>
<reference evidence="3" key="1">
    <citation type="submission" date="2020-01" db="EMBL/GenBank/DDBJ databases">
        <authorList>
            <consortium name="DOE Joint Genome Institute"/>
            <person name="Haridas S."/>
            <person name="Albert R."/>
            <person name="Binder M."/>
            <person name="Bloem J."/>
            <person name="Labutti K."/>
            <person name="Salamov A."/>
            <person name="Andreopoulos B."/>
            <person name="Baker S.E."/>
            <person name="Barry K."/>
            <person name="Bills G."/>
            <person name="Bluhm B.H."/>
            <person name="Cannon C."/>
            <person name="Castanera R."/>
            <person name="Culley D.E."/>
            <person name="Daum C."/>
            <person name="Ezra D."/>
            <person name="Gonzalez J.B."/>
            <person name="Henrissat B."/>
            <person name="Kuo A."/>
            <person name="Liang C."/>
            <person name="Lipzen A."/>
            <person name="Lutzoni F."/>
            <person name="Magnuson J."/>
            <person name="Mondo S."/>
            <person name="Nolan M."/>
            <person name="Ohm R."/>
            <person name="Pangilinan J."/>
            <person name="Park H.-J."/>
            <person name="Ramirez L."/>
            <person name="Alfaro M."/>
            <person name="Sun H."/>
            <person name="Tritt A."/>
            <person name="Yoshinaga Y."/>
            <person name="Zwiers L.-H."/>
            <person name="Turgeon B.G."/>
            <person name="Goodwin S.B."/>
            <person name="Spatafora J.W."/>
            <person name="Crous P.W."/>
            <person name="Grigoriev I.V."/>
        </authorList>
    </citation>
    <scope>NUCLEOTIDE SEQUENCE</scope>
    <source>
        <strain evidence="3">CBS 394.84</strain>
    </source>
</reference>
<organism evidence="3 4">
    <name type="scientific">Cucurbitaria berberidis CBS 394.84</name>
    <dbReference type="NCBI Taxonomy" id="1168544"/>
    <lineage>
        <taxon>Eukaryota</taxon>
        <taxon>Fungi</taxon>
        <taxon>Dikarya</taxon>
        <taxon>Ascomycota</taxon>
        <taxon>Pezizomycotina</taxon>
        <taxon>Dothideomycetes</taxon>
        <taxon>Pleosporomycetidae</taxon>
        <taxon>Pleosporales</taxon>
        <taxon>Pleosporineae</taxon>
        <taxon>Cucurbitariaceae</taxon>
        <taxon>Cucurbitaria</taxon>
    </lineage>
</organism>
<keyword evidence="1" id="KW-0175">Coiled coil</keyword>
<dbReference type="RefSeq" id="XP_040783584.1">
    <property type="nucleotide sequence ID" value="XM_040927161.1"/>
</dbReference>
<dbReference type="EMBL" id="ML976619">
    <property type="protein sequence ID" value="KAF1841021.1"/>
    <property type="molecule type" value="Genomic_DNA"/>
</dbReference>
<evidence type="ECO:0000313" key="4">
    <source>
        <dbReference type="Proteomes" id="UP000800039"/>
    </source>
</evidence>
<evidence type="ECO:0000256" key="1">
    <source>
        <dbReference type="SAM" id="Coils"/>
    </source>
</evidence>
<dbReference type="AlphaFoldDB" id="A0A9P4G8K7"/>
<dbReference type="PANTHER" id="PTHR40422">
    <property type="entry name" value="TRANSLATION MACHINERY-ASSOCIATED PROTEIN 17"/>
    <property type="match status" value="1"/>
</dbReference>
<feature type="coiled-coil region" evidence="1">
    <location>
        <begin position="22"/>
        <end position="89"/>
    </location>
</feature>
<proteinExistence type="predicted"/>
<name>A0A9P4G8K7_9PLEO</name>
<keyword evidence="4" id="KW-1185">Reference proteome</keyword>
<protein>
    <submittedName>
        <fullName evidence="3">Uncharacterized protein</fullName>
    </submittedName>
</protein>
<gene>
    <name evidence="3" type="ORF">K460DRAFT_197150</name>
</gene>
<feature type="compositionally biased region" description="Polar residues" evidence="2">
    <location>
        <begin position="102"/>
        <end position="115"/>
    </location>
</feature>
<evidence type="ECO:0000313" key="3">
    <source>
        <dbReference type="EMBL" id="KAF1841021.1"/>
    </source>
</evidence>
<feature type="region of interest" description="Disordered" evidence="2">
    <location>
        <begin position="89"/>
        <end position="139"/>
    </location>
</feature>